<dbReference type="InterPro" id="IPR039538">
    <property type="entry name" value="BetI_C"/>
</dbReference>
<protein>
    <recommendedName>
        <fullName evidence="6">HTH tetR-type domain-containing protein</fullName>
    </recommendedName>
</protein>
<accession>A0ABQ6IU57</accession>
<dbReference type="Pfam" id="PF13977">
    <property type="entry name" value="TetR_C_6"/>
    <property type="match status" value="1"/>
</dbReference>
<evidence type="ECO:0000256" key="4">
    <source>
        <dbReference type="ARBA" id="ARBA00023163"/>
    </source>
</evidence>
<dbReference type="InterPro" id="IPR036271">
    <property type="entry name" value="Tet_transcr_reg_TetR-rel_C_sf"/>
</dbReference>
<evidence type="ECO:0000259" key="6">
    <source>
        <dbReference type="PROSITE" id="PS50977"/>
    </source>
</evidence>
<sequence length="208" mass="23106">MPKIVDHAARREELAAAVWRLVGREGIAGATVRAVAAESGWSMGAIRHYFSTHDELLRFALEVMTRRISERVLALYADYRSGDVERARRALEQLLPIDQDRTVEVVVWLGFMTRARIDPDLDEVRLEGWRGERFICRAAVADATATPLPTSLEAELEPTLEAAAARVHLGIDGLSIQAAIYPEFWPADEQRATIARILTEATTGLDAT</sequence>
<keyword evidence="8" id="KW-1185">Reference proteome</keyword>
<feature type="domain" description="HTH tetR-type" evidence="6">
    <location>
        <begin position="8"/>
        <end position="68"/>
    </location>
</feature>
<dbReference type="RefSeq" id="WP_284304946.1">
    <property type="nucleotide sequence ID" value="NZ_BSUO01000001.1"/>
</dbReference>
<evidence type="ECO:0000256" key="5">
    <source>
        <dbReference type="PROSITE-ProRule" id="PRU00335"/>
    </source>
</evidence>
<dbReference type="Pfam" id="PF00440">
    <property type="entry name" value="TetR_N"/>
    <property type="match status" value="1"/>
</dbReference>
<comment type="caution">
    <text evidence="7">The sequence shown here is derived from an EMBL/GenBank/DDBJ whole genome shotgun (WGS) entry which is preliminary data.</text>
</comment>
<dbReference type="InterPro" id="IPR001647">
    <property type="entry name" value="HTH_TetR"/>
</dbReference>
<evidence type="ECO:0000313" key="7">
    <source>
        <dbReference type="EMBL" id="GMA41397.1"/>
    </source>
</evidence>
<keyword evidence="3 5" id="KW-0238">DNA-binding</keyword>
<evidence type="ECO:0000256" key="3">
    <source>
        <dbReference type="ARBA" id="ARBA00023125"/>
    </source>
</evidence>
<organism evidence="7 8">
    <name type="scientific">Mobilicoccus caccae</name>
    <dbReference type="NCBI Taxonomy" id="1859295"/>
    <lineage>
        <taxon>Bacteria</taxon>
        <taxon>Bacillati</taxon>
        <taxon>Actinomycetota</taxon>
        <taxon>Actinomycetes</taxon>
        <taxon>Micrococcales</taxon>
        <taxon>Dermatophilaceae</taxon>
        <taxon>Mobilicoccus</taxon>
    </lineage>
</organism>
<dbReference type="SUPFAM" id="SSF48498">
    <property type="entry name" value="Tetracyclin repressor-like, C-terminal domain"/>
    <property type="match status" value="1"/>
</dbReference>
<keyword evidence="2" id="KW-0805">Transcription regulation</keyword>
<dbReference type="EMBL" id="BSUO01000001">
    <property type="protein sequence ID" value="GMA41397.1"/>
    <property type="molecule type" value="Genomic_DNA"/>
</dbReference>
<keyword evidence="4" id="KW-0804">Transcription</keyword>
<evidence type="ECO:0000256" key="2">
    <source>
        <dbReference type="ARBA" id="ARBA00023015"/>
    </source>
</evidence>
<evidence type="ECO:0000313" key="8">
    <source>
        <dbReference type="Proteomes" id="UP001157126"/>
    </source>
</evidence>
<feature type="DNA-binding region" description="H-T-H motif" evidence="5">
    <location>
        <begin position="31"/>
        <end position="50"/>
    </location>
</feature>
<dbReference type="Gene3D" id="1.10.357.10">
    <property type="entry name" value="Tetracycline Repressor, domain 2"/>
    <property type="match status" value="1"/>
</dbReference>
<dbReference type="InterPro" id="IPR009057">
    <property type="entry name" value="Homeodomain-like_sf"/>
</dbReference>
<reference evidence="8" key="1">
    <citation type="journal article" date="2019" name="Int. J. Syst. Evol. Microbiol.">
        <title>The Global Catalogue of Microorganisms (GCM) 10K type strain sequencing project: providing services to taxonomists for standard genome sequencing and annotation.</title>
        <authorList>
            <consortium name="The Broad Institute Genomics Platform"/>
            <consortium name="The Broad Institute Genome Sequencing Center for Infectious Disease"/>
            <person name="Wu L."/>
            <person name="Ma J."/>
        </authorList>
    </citation>
    <scope>NUCLEOTIDE SEQUENCE [LARGE SCALE GENOMIC DNA]</scope>
    <source>
        <strain evidence="8">NBRC 113072</strain>
    </source>
</reference>
<evidence type="ECO:0000256" key="1">
    <source>
        <dbReference type="ARBA" id="ARBA00022491"/>
    </source>
</evidence>
<gene>
    <name evidence="7" type="ORF">GCM10025883_34420</name>
</gene>
<name>A0ABQ6IU57_9MICO</name>
<dbReference type="Proteomes" id="UP001157126">
    <property type="component" value="Unassembled WGS sequence"/>
</dbReference>
<dbReference type="PROSITE" id="PS50977">
    <property type="entry name" value="HTH_TETR_2"/>
    <property type="match status" value="1"/>
</dbReference>
<proteinExistence type="predicted"/>
<dbReference type="SUPFAM" id="SSF46689">
    <property type="entry name" value="Homeodomain-like"/>
    <property type="match status" value="1"/>
</dbReference>
<keyword evidence="1" id="KW-0678">Repressor</keyword>